<accession>A0AAD6ALQ1</accession>
<dbReference type="Pfam" id="PF05794">
    <property type="entry name" value="Tcp11"/>
    <property type="match status" value="1"/>
</dbReference>
<protein>
    <submittedName>
        <fullName evidence="3">Uncharacterized protein</fullName>
    </submittedName>
</protein>
<dbReference type="Proteomes" id="UP001219934">
    <property type="component" value="Unassembled WGS sequence"/>
</dbReference>
<dbReference type="AlphaFoldDB" id="A0AAD6ALQ1"/>
<reference evidence="3" key="1">
    <citation type="submission" date="2022-11" db="EMBL/GenBank/DDBJ databases">
        <title>Chromosome-level genome of Pogonophryne albipinna.</title>
        <authorList>
            <person name="Jo E."/>
        </authorList>
    </citation>
    <scope>NUCLEOTIDE SEQUENCE</scope>
    <source>
        <strain evidence="3">SGF0006</strain>
        <tissue evidence="3">Muscle</tissue>
    </source>
</reference>
<dbReference type="EMBL" id="JAPTMU010000019">
    <property type="protein sequence ID" value="KAJ4927068.1"/>
    <property type="molecule type" value="Genomic_DNA"/>
</dbReference>
<feature type="region of interest" description="Disordered" evidence="2">
    <location>
        <begin position="154"/>
        <end position="196"/>
    </location>
</feature>
<evidence type="ECO:0000256" key="2">
    <source>
        <dbReference type="SAM" id="MobiDB-lite"/>
    </source>
</evidence>
<sequence>MQNISHAGCHMIHQTWAAKSKRGSAEDSPGDLPCPEKLDSPTGSPPTALSSSLTELENCVSNLNLAHELVLNRDFCFKPSLPIDSLEARGTDMVQRVFWHILREQLVNDPPNYSQTTLQSVLLPRHVNLMSQLDEVLDMELIRHEVDHVALRSAQTDGLHHQHHGDRAPERLPRGQSTEGPREILRIQSSTRGDISSRSWTSGLMFWTTPPLGFRRRHPKRLSVMG</sequence>
<evidence type="ECO:0000256" key="1">
    <source>
        <dbReference type="ARBA" id="ARBA00010954"/>
    </source>
</evidence>
<comment type="similarity">
    <text evidence="1">Belongs to the TCP11 family.</text>
</comment>
<feature type="region of interest" description="Disordered" evidence="2">
    <location>
        <begin position="18"/>
        <end position="50"/>
    </location>
</feature>
<evidence type="ECO:0000313" key="4">
    <source>
        <dbReference type="Proteomes" id="UP001219934"/>
    </source>
</evidence>
<organism evidence="3 4">
    <name type="scientific">Pogonophryne albipinna</name>
    <dbReference type="NCBI Taxonomy" id="1090488"/>
    <lineage>
        <taxon>Eukaryota</taxon>
        <taxon>Metazoa</taxon>
        <taxon>Chordata</taxon>
        <taxon>Craniata</taxon>
        <taxon>Vertebrata</taxon>
        <taxon>Euteleostomi</taxon>
        <taxon>Actinopterygii</taxon>
        <taxon>Neopterygii</taxon>
        <taxon>Teleostei</taxon>
        <taxon>Neoteleostei</taxon>
        <taxon>Acanthomorphata</taxon>
        <taxon>Eupercaria</taxon>
        <taxon>Perciformes</taxon>
        <taxon>Notothenioidei</taxon>
        <taxon>Pogonophryne</taxon>
    </lineage>
</organism>
<proteinExistence type="inferred from homology"/>
<feature type="compositionally biased region" description="Polar residues" evidence="2">
    <location>
        <begin position="187"/>
        <end position="196"/>
    </location>
</feature>
<name>A0AAD6ALQ1_9TELE</name>
<comment type="caution">
    <text evidence="3">The sequence shown here is derived from an EMBL/GenBank/DDBJ whole genome shotgun (WGS) entry which is preliminary data.</text>
</comment>
<evidence type="ECO:0000313" key="3">
    <source>
        <dbReference type="EMBL" id="KAJ4927068.1"/>
    </source>
</evidence>
<dbReference type="InterPro" id="IPR008862">
    <property type="entry name" value="Tcp11"/>
</dbReference>
<gene>
    <name evidence="3" type="ORF">JOQ06_014808</name>
</gene>
<keyword evidence="4" id="KW-1185">Reference proteome</keyword>
<feature type="compositionally biased region" description="Polar residues" evidence="2">
    <location>
        <begin position="41"/>
        <end position="50"/>
    </location>
</feature>